<dbReference type="PANTHER" id="PTHR45138">
    <property type="entry name" value="REGULATORY COMPONENTS OF SENSORY TRANSDUCTION SYSTEM"/>
    <property type="match status" value="1"/>
</dbReference>
<name>A0A1N6Y6E0_9BACI</name>
<feature type="transmembrane region" description="Helical" evidence="1">
    <location>
        <begin position="29"/>
        <end position="49"/>
    </location>
</feature>
<reference evidence="6" key="2">
    <citation type="submission" date="2017-03" db="EMBL/GenBank/DDBJ databases">
        <title>Bacillus sp. V-88(T) DSM27956, whole genome shotgun sequencing project.</title>
        <authorList>
            <person name="Dastager S.G."/>
            <person name="Neurgaonkar P.S."/>
            <person name="Dharne M.S."/>
        </authorList>
    </citation>
    <scope>NUCLEOTIDE SEQUENCE [LARGE SCALE GENOMIC DNA]</scope>
    <source>
        <strain evidence="6">DSM 25145</strain>
    </source>
</reference>
<gene>
    <name evidence="3" type="ORF">B1B05_11905</name>
    <name evidence="4" type="ORF">SAMN05443094_105169</name>
</gene>
<dbReference type="OrthoDB" id="9759607at2"/>
<dbReference type="SMART" id="SM00267">
    <property type="entry name" value="GGDEF"/>
    <property type="match status" value="1"/>
</dbReference>
<dbReference type="STRING" id="1017273.SAMN05443094_105169"/>
<evidence type="ECO:0000313" key="3">
    <source>
        <dbReference type="EMBL" id="OXS77534.1"/>
    </source>
</evidence>
<feature type="domain" description="GGDEF" evidence="2">
    <location>
        <begin position="249"/>
        <end position="376"/>
    </location>
</feature>
<keyword evidence="1" id="KW-1133">Transmembrane helix</keyword>
<keyword evidence="1" id="KW-0472">Membrane</keyword>
<dbReference type="SUPFAM" id="SSF55073">
    <property type="entry name" value="Nucleotide cyclase"/>
    <property type="match status" value="1"/>
</dbReference>
<dbReference type="GO" id="GO:0052621">
    <property type="term" value="F:diguanylate cyclase activity"/>
    <property type="evidence" value="ECO:0007669"/>
    <property type="project" value="TreeGrafter"/>
</dbReference>
<dbReference type="PANTHER" id="PTHR45138:SF9">
    <property type="entry name" value="DIGUANYLATE CYCLASE DGCM-RELATED"/>
    <property type="match status" value="1"/>
</dbReference>
<dbReference type="InterPro" id="IPR000160">
    <property type="entry name" value="GGDEF_dom"/>
</dbReference>
<dbReference type="PROSITE" id="PS50887">
    <property type="entry name" value="GGDEF"/>
    <property type="match status" value="1"/>
</dbReference>
<dbReference type="RefSeq" id="WP_052698511.1">
    <property type="nucleotide sequence ID" value="NZ_FTLX01000005.1"/>
</dbReference>
<dbReference type="Proteomes" id="UP000186385">
    <property type="component" value="Unassembled WGS sequence"/>
</dbReference>
<dbReference type="Pfam" id="PF00990">
    <property type="entry name" value="GGDEF"/>
    <property type="match status" value="1"/>
</dbReference>
<dbReference type="CDD" id="cd01949">
    <property type="entry name" value="GGDEF"/>
    <property type="match status" value="1"/>
</dbReference>
<dbReference type="NCBIfam" id="TIGR00254">
    <property type="entry name" value="GGDEF"/>
    <property type="match status" value="1"/>
</dbReference>
<dbReference type="EMBL" id="MWSK01000005">
    <property type="protein sequence ID" value="OXS77534.1"/>
    <property type="molecule type" value="Genomic_DNA"/>
</dbReference>
<dbReference type="AlphaFoldDB" id="A0A1N6Y6E0"/>
<dbReference type="Gene3D" id="3.30.70.270">
    <property type="match status" value="1"/>
</dbReference>
<evidence type="ECO:0000313" key="5">
    <source>
        <dbReference type="Proteomes" id="UP000186385"/>
    </source>
</evidence>
<accession>A0A1N6Y6E0</accession>
<protein>
    <submittedName>
        <fullName evidence="4">Diguanylate cyclase (GGDEF) domain-containing protein</fullName>
    </submittedName>
    <submittedName>
        <fullName evidence="3">GGDEF domain-containing protein</fullName>
    </submittedName>
</protein>
<keyword evidence="1" id="KW-0812">Transmembrane</keyword>
<organism evidence="4 5">
    <name type="scientific">Domibacillus enclensis</name>
    <dbReference type="NCBI Taxonomy" id="1017273"/>
    <lineage>
        <taxon>Bacteria</taxon>
        <taxon>Bacillati</taxon>
        <taxon>Bacillota</taxon>
        <taxon>Bacilli</taxon>
        <taxon>Bacillales</taxon>
        <taxon>Bacillaceae</taxon>
        <taxon>Domibacillus</taxon>
    </lineage>
</organism>
<reference evidence="3" key="3">
    <citation type="submission" date="2017-03" db="EMBL/GenBank/DDBJ databases">
        <authorList>
            <person name="Dastager S.G."/>
            <person name="Neurgaonkar P.S."/>
            <person name="Dharne M.S."/>
        </authorList>
    </citation>
    <scope>NUCLEOTIDE SEQUENCE</scope>
    <source>
        <strain evidence="3">DSM 25145</strain>
    </source>
</reference>
<reference evidence="4 5" key="1">
    <citation type="submission" date="2017-01" db="EMBL/GenBank/DDBJ databases">
        <authorList>
            <person name="Mah S.A."/>
            <person name="Swanson W.J."/>
            <person name="Moy G.W."/>
            <person name="Vacquier V.D."/>
        </authorList>
    </citation>
    <scope>NUCLEOTIDE SEQUENCE [LARGE SCALE GENOMIC DNA]</scope>
    <source>
        <strain evidence="4 5">NIO-1016</strain>
    </source>
</reference>
<feature type="transmembrane region" description="Helical" evidence="1">
    <location>
        <begin position="61"/>
        <end position="84"/>
    </location>
</feature>
<dbReference type="InterPro" id="IPR050469">
    <property type="entry name" value="Diguanylate_Cyclase"/>
</dbReference>
<feature type="transmembrane region" description="Helical" evidence="1">
    <location>
        <begin position="96"/>
        <end position="116"/>
    </location>
</feature>
<evidence type="ECO:0000256" key="1">
    <source>
        <dbReference type="SAM" id="Phobius"/>
    </source>
</evidence>
<dbReference type="EMBL" id="FTLX01000005">
    <property type="protein sequence ID" value="SIR10148.1"/>
    <property type="molecule type" value="Genomic_DNA"/>
</dbReference>
<dbReference type="FunFam" id="3.30.70.270:FF:000001">
    <property type="entry name" value="Diguanylate cyclase domain protein"/>
    <property type="match status" value="1"/>
</dbReference>
<proteinExistence type="predicted"/>
<evidence type="ECO:0000259" key="2">
    <source>
        <dbReference type="PROSITE" id="PS50887"/>
    </source>
</evidence>
<feature type="transmembrane region" description="Helical" evidence="1">
    <location>
        <begin position="171"/>
        <end position="192"/>
    </location>
</feature>
<dbReference type="Proteomes" id="UP000215545">
    <property type="component" value="Unassembled WGS sequence"/>
</dbReference>
<dbReference type="InterPro" id="IPR043128">
    <property type="entry name" value="Rev_trsase/Diguanyl_cyclase"/>
</dbReference>
<dbReference type="InterPro" id="IPR029787">
    <property type="entry name" value="Nucleotide_cyclase"/>
</dbReference>
<sequence length="383" mass="42890">MIADWRRAFRKSAWQDNVSAVNIQRIYRLSFIAVPIHVAHIILFWFALSPGDSDKTVQWKYAIMLLHASMSLVAIGTGAAAWKLKKHNGVQKTKAIVLQQLLIFSWLLFGILVAWADLLVSASITPFLMACLGVAVVFLIPPLFSVLQYMTAFLFFQLMLTWTSHSADILLSLRVNALTLLGISLGVSVFLWRMHEERMRQQEKIESQNRFLEQANEELAWTASHDSLTGLINRPTFIQKADEWLNQGILSGLIVMDIDLFKQVNDQHGHPAGDAILKSVADLLRQSVGMEGITGRLGGEEFVVLIPDSDEHASSQTAERLRQTIEEYVFLNDIRITASFGVAEMNGTFAASYHAADEALYRAKKSGRNRVEAGQPQTDSTFV</sequence>
<keyword evidence="6" id="KW-1185">Reference proteome</keyword>
<evidence type="ECO:0000313" key="4">
    <source>
        <dbReference type="EMBL" id="SIR10148.1"/>
    </source>
</evidence>
<evidence type="ECO:0000313" key="6">
    <source>
        <dbReference type="Proteomes" id="UP000215545"/>
    </source>
</evidence>